<evidence type="ECO:0000256" key="4">
    <source>
        <dbReference type="ARBA" id="ARBA00022801"/>
    </source>
</evidence>
<dbReference type="AlphaFoldDB" id="A0AAD9THP9"/>
<keyword evidence="6" id="KW-0456">Lyase</keyword>
<keyword evidence="4" id="KW-0378">Hydrolase</keyword>
<keyword evidence="3" id="KW-0255">Endonuclease</keyword>
<dbReference type="InterPro" id="IPR001568">
    <property type="entry name" value="RNase_T2-like"/>
</dbReference>
<sequence>MMSRTSSSIFFSFLIIQCLVVVCFSQNFGFFYLIQQWPGSVFGTEQKSCYPTTVKPATNFTIHGLWPYGIDGMQPTYCKPHNHFKRSKMSGLNSRMQVSWPSLACPSGNGIKLWSNEWDKYGTCSRSKQHEYFEAALKLKDKIDLLQILKKSGIKPDGKFYNLFKIKDSLRGALGYEPGVFCNDEKSGKNNQLFQIFICIDPSGSKVIECPGLPDAGIGCASKIKFPAF</sequence>
<dbReference type="InterPro" id="IPR033697">
    <property type="entry name" value="Ribonuclease_T2_eukaryotic"/>
</dbReference>
<dbReference type="PANTHER" id="PTHR11240:SF75">
    <property type="entry name" value="RIBONUCLEASE 3"/>
    <property type="match status" value="1"/>
</dbReference>
<name>A0AAD9THP9_9ROSI</name>
<keyword evidence="8" id="KW-0732">Signal</keyword>
<evidence type="ECO:0000256" key="1">
    <source>
        <dbReference type="ARBA" id="ARBA00007469"/>
    </source>
</evidence>
<protein>
    <submittedName>
        <fullName evidence="9">Uncharacterized protein</fullName>
    </submittedName>
</protein>
<dbReference type="SUPFAM" id="SSF55895">
    <property type="entry name" value="Ribonuclease Rh-like"/>
    <property type="match status" value="1"/>
</dbReference>
<evidence type="ECO:0000256" key="3">
    <source>
        <dbReference type="ARBA" id="ARBA00022759"/>
    </source>
</evidence>
<evidence type="ECO:0000313" key="9">
    <source>
        <dbReference type="EMBL" id="KAK2636206.1"/>
    </source>
</evidence>
<dbReference type="GO" id="GO:0005576">
    <property type="term" value="C:extracellular region"/>
    <property type="evidence" value="ECO:0007669"/>
    <property type="project" value="TreeGrafter"/>
</dbReference>
<evidence type="ECO:0000256" key="7">
    <source>
        <dbReference type="RuleBase" id="RU004328"/>
    </source>
</evidence>
<dbReference type="Pfam" id="PF00445">
    <property type="entry name" value="Ribonuclease_T2"/>
    <property type="match status" value="1"/>
</dbReference>
<proteinExistence type="inferred from homology"/>
<evidence type="ECO:0000256" key="5">
    <source>
        <dbReference type="ARBA" id="ARBA00023157"/>
    </source>
</evidence>
<dbReference type="CDD" id="cd01061">
    <property type="entry name" value="RNase_T2_euk"/>
    <property type="match status" value="1"/>
</dbReference>
<dbReference type="Proteomes" id="UP001280121">
    <property type="component" value="Unassembled WGS sequence"/>
</dbReference>
<feature type="chain" id="PRO_5042002088" evidence="8">
    <location>
        <begin position="26"/>
        <end position="229"/>
    </location>
</feature>
<evidence type="ECO:0000256" key="6">
    <source>
        <dbReference type="ARBA" id="ARBA00023239"/>
    </source>
</evidence>
<gene>
    <name evidence="9" type="ORF">Ddye_030998</name>
</gene>
<evidence type="ECO:0000256" key="2">
    <source>
        <dbReference type="ARBA" id="ARBA00022722"/>
    </source>
</evidence>
<keyword evidence="2" id="KW-0540">Nuclease</keyword>
<dbReference type="InterPro" id="IPR018188">
    <property type="entry name" value="RNase_T2_His_AS_1"/>
</dbReference>
<dbReference type="Gene3D" id="3.90.730.10">
    <property type="entry name" value="Ribonuclease T2-like"/>
    <property type="match status" value="1"/>
</dbReference>
<accession>A0AAD9THP9</accession>
<evidence type="ECO:0000256" key="8">
    <source>
        <dbReference type="SAM" id="SignalP"/>
    </source>
</evidence>
<dbReference type="PANTHER" id="PTHR11240">
    <property type="entry name" value="RIBONUCLEASE T2"/>
    <property type="match status" value="1"/>
</dbReference>
<reference evidence="9" key="1">
    <citation type="journal article" date="2023" name="Plant J.">
        <title>Genome sequences and population genomics provide insights into the demographic history, inbreeding, and mutation load of two 'living fossil' tree species of Dipteronia.</title>
        <authorList>
            <person name="Feng Y."/>
            <person name="Comes H.P."/>
            <person name="Chen J."/>
            <person name="Zhu S."/>
            <person name="Lu R."/>
            <person name="Zhang X."/>
            <person name="Li P."/>
            <person name="Qiu J."/>
            <person name="Olsen K.M."/>
            <person name="Qiu Y."/>
        </authorList>
    </citation>
    <scope>NUCLEOTIDE SEQUENCE</scope>
    <source>
        <strain evidence="9">KIB01</strain>
    </source>
</reference>
<organism evidence="9 10">
    <name type="scientific">Dipteronia dyeriana</name>
    <dbReference type="NCBI Taxonomy" id="168575"/>
    <lineage>
        <taxon>Eukaryota</taxon>
        <taxon>Viridiplantae</taxon>
        <taxon>Streptophyta</taxon>
        <taxon>Embryophyta</taxon>
        <taxon>Tracheophyta</taxon>
        <taxon>Spermatophyta</taxon>
        <taxon>Magnoliopsida</taxon>
        <taxon>eudicotyledons</taxon>
        <taxon>Gunneridae</taxon>
        <taxon>Pentapetalae</taxon>
        <taxon>rosids</taxon>
        <taxon>malvids</taxon>
        <taxon>Sapindales</taxon>
        <taxon>Sapindaceae</taxon>
        <taxon>Hippocastanoideae</taxon>
        <taxon>Acereae</taxon>
        <taxon>Dipteronia</taxon>
    </lineage>
</organism>
<comment type="caution">
    <text evidence="9">The sequence shown here is derived from an EMBL/GenBank/DDBJ whole genome shotgun (WGS) entry which is preliminary data.</text>
</comment>
<dbReference type="EMBL" id="JANJYI010000009">
    <property type="protein sequence ID" value="KAK2636206.1"/>
    <property type="molecule type" value="Genomic_DNA"/>
</dbReference>
<dbReference type="GO" id="GO:0006401">
    <property type="term" value="P:RNA catabolic process"/>
    <property type="evidence" value="ECO:0007669"/>
    <property type="project" value="TreeGrafter"/>
</dbReference>
<feature type="signal peptide" evidence="8">
    <location>
        <begin position="1"/>
        <end position="25"/>
    </location>
</feature>
<dbReference type="GO" id="GO:0016787">
    <property type="term" value="F:hydrolase activity"/>
    <property type="evidence" value="ECO:0007669"/>
    <property type="project" value="UniProtKB-KW"/>
</dbReference>
<dbReference type="GO" id="GO:0003723">
    <property type="term" value="F:RNA binding"/>
    <property type="evidence" value="ECO:0007669"/>
    <property type="project" value="InterPro"/>
</dbReference>
<evidence type="ECO:0000313" key="10">
    <source>
        <dbReference type="Proteomes" id="UP001280121"/>
    </source>
</evidence>
<keyword evidence="10" id="KW-1185">Reference proteome</keyword>
<keyword evidence="5" id="KW-1015">Disulfide bond</keyword>
<dbReference type="GO" id="GO:0033897">
    <property type="term" value="F:ribonuclease T2 activity"/>
    <property type="evidence" value="ECO:0007669"/>
    <property type="project" value="InterPro"/>
</dbReference>
<dbReference type="PROSITE" id="PS00530">
    <property type="entry name" value="RNASE_T2_1"/>
    <property type="match status" value="1"/>
</dbReference>
<dbReference type="InterPro" id="IPR036430">
    <property type="entry name" value="RNase_T2-like_sf"/>
</dbReference>
<comment type="similarity">
    <text evidence="1 7">Belongs to the RNase T2 family.</text>
</comment>